<accession>A0A9P8UU35</accession>
<protein>
    <submittedName>
        <fullName evidence="2">Uncharacterized protein</fullName>
    </submittedName>
</protein>
<proteinExistence type="predicted"/>
<organism evidence="2 3">
    <name type="scientific">Truncatella angustata</name>
    <dbReference type="NCBI Taxonomy" id="152316"/>
    <lineage>
        <taxon>Eukaryota</taxon>
        <taxon>Fungi</taxon>
        <taxon>Dikarya</taxon>
        <taxon>Ascomycota</taxon>
        <taxon>Pezizomycotina</taxon>
        <taxon>Sordariomycetes</taxon>
        <taxon>Xylariomycetidae</taxon>
        <taxon>Amphisphaeriales</taxon>
        <taxon>Sporocadaceae</taxon>
        <taxon>Truncatella</taxon>
    </lineage>
</organism>
<feature type="compositionally biased region" description="Low complexity" evidence="1">
    <location>
        <begin position="26"/>
        <end position="36"/>
    </location>
</feature>
<reference evidence="2" key="1">
    <citation type="journal article" date="2021" name="Nat. Commun.">
        <title>Genetic determinants of endophytism in the Arabidopsis root mycobiome.</title>
        <authorList>
            <person name="Mesny F."/>
            <person name="Miyauchi S."/>
            <person name="Thiergart T."/>
            <person name="Pickel B."/>
            <person name="Atanasova L."/>
            <person name="Karlsson M."/>
            <person name="Huettel B."/>
            <person name="Barry K.W."/>
            <person name="Haridas S."/>
            <person name="Chen C."/>
            <person name="Bauer D."/>
            <person name="Andreopoulos W."/>
            <person name="Pangilinan J."/>
            <person name="LaButti K."/>
            <person name="Riley R."/>
            <person name="Lipzen A."/>
            <person name="Clum A."/>
            <person name="Drula E."/>
            <person name="Henrissat B."/>
            <person name="Kohler A."/>
            <person name="Grigoriev I.V."/>
            <person name="Martin F.M."/>
            <person name="Hacquard S."/>
        </authorList>
    </citation>
    <scope>NUCLEOTIDE SEQUENCE</scope>
    <source>
        <strain evidence="2">MPI-SDFR-AT-0073</strain>
    </source>
</reference>
<keyword evidence="3" id="KW-1185">Reference proteome</keyword>
<feature type="compositionally biased region" description="Basic and acidic residues" evidence="1">
    <location>
        <begin position="1"/>
        <end position="17"/>
    </location>
</feature>
<evidence type="ECO:0000256" key="1">
    <source>
        <dbReference type="SAM" id="MobiDB-lite"/>
    </source>
</evidence>
<dbReference type="EMBL" id="JAGPXC010000001">
    <property type="protein sequence ID" value="KAH6659169.1"/>
    <property type="molecule type" value="Genomic_DNA"/>
</dbReference>
<sequence>MGKKGTKDIKDKEDKKDKRDKKKGVLKLSGGSSKDSPIAAPTSHELASQFDANTLYLTYGGSLEEIPSTESPRTQFRVGYIEVGGTVDQPYSDEPVPGFLYPCQMKKNDFTIKLRQDVAKAFTDAATGLPRRFDASFHWALVYVEDRLGTVDYVPTVLVRALTTYVITQDDDIIYEFMQGFLPYIKNIFEQGLFMPADFLLYVVQGKLPPEEEIKSYDAGSMTTVESVQALHWAIHVNENAGDLLKKGCEIMDIDSILEDTPPSKSKKKRSK</sequence>
<comment type="caution">
    <text evidence="2">The sequence shown here is derived from an EMBL/GenBank/DDBJ whole genome shotgun (WGS) entry which is preliminary data.</text>
</comment>
<dbReference type="GeneID" id="70137901"/>
<name>A0A9P8UU35_9PEZI</name>
<dbReference type="RefSeq" id="XP_045963300.1">
    <property type="nucleotide sequence ID" value="XM_046109010.1"/>
</dbReference>
<gene>
    <name evidence="2" type="ORF">BKA67DRAFT_685744</name>
</gene>
<feature type="region of interest" description="Disordered" evidence="1">
    <location>
        <begin position="1"/>
        <end position="44"/>
    </location>
</feature>
<evidence type="ECO:0000313" key="2">
    <source>
        <dbReference type="EMBL" id="KAH6659169.1"/>
    </source>
</evidence>
<evidence type="ECO:0000313" key="3">
    <source>
        <dbReference type="Proteomes" id="UP000758603"/>
    </source>
</evidence>
<dbReference type="AlphaFoldDB" id="A0A9P8UU35"/>
<dbReference type="Proteomes" id="UP000758603">
    <property type="component" value="Unassembled WGS sequence"/>
</dbReference>